<dbReference type="GO" id="GO:0008270">
    <property type="term" value="F:zinc ion binding"/>
    <property type="evidence" value="ECO:0007669"/>
    <property type="project" value="UniProtKB-KW"/>
</dbReference>
<evidence type="ECO:0000256" key="2">
    <source>
        <dbReference type="ARBA" id="ARBA00022771"/>
    </source>
</evidence>
<accession>A0A6G1PLU9</accession>
<dbReference type="InterPro" id="IPR013083">
    <property type="entry name" value="Znf_RING/FYVE/PHD"/>
</dbReference>
<dbReference type="SUPFAM" id="SSF57850">
    <property type="entry name" value="RING/U-box"/>
    <property type="match status" value="1"/>
</dbReference>
<feature type="region of interest" description="Disordered" evidence="5">
    <location>
        <begin position="1"/>
        <end position="24"/>
    </location>
</feature>
<dbReference type="GO" id="GO:0061630">
    <property type="term" value="F:ubiquitin protein ligase activity"/>
    <property type="evidence" value="ECO:0007669"/>
    <property type="project" value="InterPro"/>
</dbReference>
<dbReference type="AlphaFoldDB" id="A0A6G1PLU9"/>
<dbReference type="PANTHER" id="PTHR22894">
    <property type="entry name" value="RING-TYPE DOMAIN-CONTAINING PROTEIN"/>
    <property type="match status" value="1"/>
</dbReference>
<dbReference type="InterPro" id="IPR017907">
    <property type="entry name" value="Znf_RING_CS"/>
</dbReference>
<evidence type="ECO:0000313" key="8">
    <source>
        <dbReference type="EMBL" id="KAF3691124.1"/>
    </source>
</evidence>
<name>A0A6G1PLU9_CHAAH</name>
<dbReference type="SMART" id="SM00184">
    <property type="entry name" value="RING"/>
    <property type="match status" value="1"/>
</dbReference>
<evidence type="ECO:0000256" key="5">
    <source>
        <dbReference type="SAM" id="MobiDB-lite"/>
    </source>
</evidence>
<dbReference type="CDD" id="cd16553">
    <property type="entry name" value="RING-HC_RNF170"/>
    <property type="match status" value="1"/>
</dbReference>
<dbReference type="Gene3D" id="3.30.40.10">
    <property type="entry name" value="Zinc/RING finger domain, C3HC4 (zinc finger)"/>
    <property type="match status" value="1"/>
</dbReference>
<keyword evidence="1" id="KW-0479">Metal-binding</keyword>
<dbReference type="Proteomes" id="UP000503349">
    <property type="component" value="Chromosome 6"/>
</dbReference>
<dbReference type="InterPro" id="IPR038896">
    <property type="entry name" value="RNF170"/>
</dbReference>
<keyword evidence="9" id="KW-1185">Reference proteome</keyword>
<protein>
    <submittedName>
        <fullName evidence="8">E3 ubiquitin-protein ligase RNF170</fullName>
    </submittedName>
</protein>
<proteinExistence type="predicted"/>
<feature type="transmembrane region" description="Helical" evidence="6">
    <location>
        <begin position="157"/>
        <end position="178"/>
    </location>
</feature>
<gene>
    <name evidence="8" type="ORF">EXN66_Car006798</name>
</gene>
<evidence type="ECO:0000259" key="7">
    <source>
        <dbReference type="PROSITE" id="PS50089"/>
    </source>
</evidence>
<dbReference type="InterPro" id="IPR001841">
    <property type="entry name" value="Znf_RING"/>
</dbReference>
<dbReference type="OrthoDB" id="9049620at2759"/>
<evidence type="ECO:0000256" key="1">
    <source>
        <dbReference type="ARBA" id="ARBA00022723"/>
    </source>
</evidence>
<evidence type="ECO:0000256" key="3">
    <source>
        <dbReference type="ARBA" id="ARBA00022833"/>
    </source>
</evidence>
<dbReference type="PROSITE" id="PS00518">
    <property type="entry name" value="ZF_RING_1"/>
    <property type="match status" value="1"/>
</dbReference>
<evidence type="ECO:0000256" key="6">
    <source>
        <dbReference type="SAM" id="Phobius"/>
    </source>
</evidence>
<dbReference type="PROSITE" id="PS50089">
    <property type="entry name" value="ZF_RING_2"/>
    <property type="match status" value="1"/>
</dbReference>
<evidence type="ECO:0000313" key="9">
    <source>
        <dbReference type="Proteomes" id="UP000503349"/>
    </source>
</evidence>
<keyword evidence="6" id="KW-0812">Transmembrane</keyword>
<keyword evidence="3" id="KW-0862">Zinc</keyword>
<evidence type="ECO:0000256" key="4">
    <source>
        <dbReference type="PROSITE-ProRule" id="PRU00175"/>
    </source>
</evidence>
<dbReference type="InterPro" id="IPR027370">
    <property type="entry name" value="Znf-RING_euk"/>
</dbReference>
<keyword evidence="6" id="KW-0472">Membrane</keyword>
<dbReference type="Pfam" id="PF13445">
    <property type="entry name" value="zf-RING_UBOX"/>
    <property type="match status" value="1"/>
</dbReference>
<feature type="domain" description="RING-type" evidence="7">
    <location>
        <begin position="50"/>
        <end position="93"/>
    </location>
</feature>
<keyword evidence="2 4" id="KW-0863">Zinc-finger</keyword>
<feature type="transmembrane region" description="Helical" evidence="6">
    <location>
        <begin position="198"/>
        <end position="221"/>
    </location>
</feature>
<reference evidence="9" key="2">
    <citation type="submission" date="2019-02" db="EMBL/GenBank/DDBJ databases">
        <title>Opniocepnalus argus Var Kimnra genome.</title>
        <authorList>
            <person name="Zhou C."/>
            <person name="Xiao S."/>
        </authorList>
    </citation>
    <scope>NUCLEOTIDE SEQUENCE [LARGE SCALE GENOMIC DNA]</scope>
</reference>
<dbReference type="EMBL" id="CM015717">
    <property type="protein sequence ID" value="KAF3691124.1"/>
    <property type="molecule type" value="Genomic_DNA"/>
</dbReference>
<organism evidence="8 9">
    <name type="scientific">Channa argus</name>
    <name type="common">Northern snakehead</name>
    <name type="synonym">Ophicephalus argus</name>
    <dbReference type="NCBI Taxonomy" id="215402"/>
    <lineage>
        <taxon>Eukaryota</taxon>
        <taxon>Metazoa</taxon>
        <taxon>Chordata</taxon>
        <taxon>Craniata</taxon>
        <taxon>Vertebrata</taxon>
        <taxon>Euteleostomi</taxon>
        <taxon>Actinopterygii</taxon>
        <taxon>Neopterygii</taxon>
        <taxon>Teleostei</taxon>
        <taxon>Neoteleostei</taxon>
        <taxon>Acanthomorphata</taxon>
        <taxon>Anabantaria</taxon>
        <taxon>Anabantiformes</taxon>
        <taxon>Channoidei</taxon>
        <taxon>Channidae</taxon>
        <taxon>Channa</taxon>
    </lineage>
</organism>
<dbReference type="PANTHER" id="PTHR22894:SF2">
    <property type="entry name" value="RING-TYPE DOMAIN-CONTAINING PROTEIN"/>
    <property type="match status" value="1"/>
</dbReference>
<sequence length="245" mass="27159">MCQNHKHQGRQDHLPSEAPVSQGHLGSSTYVSHMESAQLSLSTNQRDWQCPVCLQTACFPVQTNCGHLFCAPCLITYWRHASWLEAISCPLCRQKVSALCRLFNESRSDQESKEVVGEITDYNKRYSGAPRQVTDYLFDTPRLLQLLGRSLSTMGGLVWLFFFRVILCCIGTMVSISSPPLDPVSSSSAGPLEKDPSLCGMLEVMDDLVVVILLLICVININQQMAPETRNSTNDTSQGLMGNSL</sequence>
<keyword evidence="6" id="KW-1133">Transmembrane helix</keyword>
<reference evidence="8 9" key="1">
    <citation type="submission" date="2019-02" db="EMBL/GenBank/DDBJ databases">
        <title>Opniocepnalus argus genome.</title>
        <authorList>
            <person name="Zhou C."/>
            <person name="Xiao S."/>
        </authorList>
    </citation>
    <scope>NUCLEOTIDE SEQUENCE [LARGE SCALE GENOMIC DNA]</scope>
    <source>
        <strain evidence="8">OARG1902GOOAL</strain>
        <tissue evidence="8">Muscle</tissue>
    </source>
</reference>